<protein>
    <submittedName>
        <fullName evidence="3">Cobalamin biosynthesis protein CbiX</fullName>
    </submittedName>
</protein>
<dbReference type="PANTHER" id="PTHR33542:SF5">
    <property type="entry name" value="FERROCHELATASE CHE1"/>
    <property type="match status" value="1"/>
</dbReference>
<organism evidence="3 4">
    <name type="scientific">Lacisediminihabitans profunda</name>
    <dbReference type="NCBI Taxonomy" id="2594790"/>
    <lineage>
        <taxon>Bacteria</taxon>
        <taxon>Bacillati</taxon>
        <taxon>Actinomycetota</taxon>
        <taxon>Actinomycetes</taxon>
        <taxon>Micrococcales</taxon>
        <taxon>Microbacteriaceae</taxon>
        <taxon>Lacisediminihabitans</taxon>
    </lineage>
</organism>
<dbReference type="Gene3D" id="3.40.50.1400">
    <property type="match status" value="2"/>
</dbReference>
<keyword evidence="4" id="KW-1185">Reference proteome</keyword>
<name>A0A5C8UQ74_9MICO</name>
<evidence type="ECO:0000256" key="2">
    <source>
        <dbReference type="ARBA" id="ARBA00023239"/>
    </source>
</evidence>
<dbReference type="GO" id="GO:0016829">
    <property type="term" value="F:lyase activity"/>
    <property type="evidence" value="ECO:0007669"/>
    <property type="project" value="UniProtKB-KW"/>
</dbReference>
<evidence type="ECO:0000313" key="3">
    <source>
        <dbReference type="EMBL" id="TXN30064.1"/>
    </source>
</evidence>
<dbReference type="RefSeq" id="WP_147784107.1">
    <property type="nucleotide sequence ID" value="NZ_VRMG01000008.1"/>
</dbReference>
<evidence type="ECO:0000256" key="1">
    <source>
        <dbReference type="ARBA" id="ARBA00022723"/>
    </source>
</evidence>
<dbReference type="Pfam" id="PF01903">
    <property type="entry name" value="CbiX"/>
    <property type="match status" value="1"/>
</dbReference>
<dbReference type="SUPFAM" id="SSF53800">
    <property type="entry name" value="Chelatase"/>
    <property type="match status" value="1"/>
</dbReference>
<keyword evidence="1" id="KW-0479">Metal-binding</keyword>
<reference evidence="3 4" key="1">
    <citation type="submission" date="2019-08" db="EMBL/GenBank/DDBJ databases">
        <title>Bacterial whole genome sequence for Glaciihabitans sp. CHu50b-6-2.</title>
        <authorList>
            <person name="Jin L."/>
        </authorList>
    </citation>
    <scope>NUCLEOTIDE SEQUENCE [LARGE SCALE GENOMIC DNA]</scope>
    <source>
        <strain evidence="3 4">CHu50b-6-2</strain>
    </source>
</reference>
<accession>A0A5C8UQ74</accession>
<dbReference type="InterPro" id="IPR002762">
    <property type="entry name" value="CbiX-like"/>
</dbReference>
<sequence>MSAPVLLAASHGTSDPAGQAAVAALVRAVADARPDTAVRGSFVDVQQPSVPSTLDALAVGVPAVVVPLLLSAGYHVHVDLADAAREALPRRVTVTGALGPDARITRVLADRLYEAGLSDGDRIVLAAAGSSNADAVADCHTVGRELSVLLGRPVTVAFISAAQPRLSCAVAGARISARGARVIVATYLLAPGYFAGLARTAGADLVTAPLLAAGEAPPDGLVETVIDLYERAAGGSLSVLCDEQVTAA</sequence>
<dbReference type="GO" id="GO:0046872">
    <property type="term" value="F:metal ion binding"/>
    <property type="evidence" value="ECO:0007669"/>
    <property type="project" value="UniProtKB-KW"/>
</dbReference>
<comment type="caution">
    <text evidence="3">The sequence shown here is derived from an EMBL/GenBank/DDBJ whole genome shotgun (WGS) entry which is preliminary data.</text>
</comment>
<dbReference type="PANTHER" id="PTHR33542">
    <property type="entry name" value="SIROHYDROCHLORIN FERROCHELATASE, CHLOROPLASTIC"/>
    <property type="match status" value="1"/>
</dbReference>
<dbReference type="AlphaFoldDB" id="A0A5C8UQ74"/>
<dbReference type="EMBL" id="VRMG01000008">
    <property type="protein sequence ID" value="TXN30064.1"/>
    <property type="molecule type" value="Genomic_DNA"/>
</dbReference>
<evidence type="ECO:0000313" key="4">
    <source>
        <dbReference type="Proteomes" id="UP000321379"/>
    </source>
</evidence>
<proteinExistence type="predicted"/>
<gene>
    <name evidence="3" type="ORF">FVP33_13150</name>
</gene>
<dbReference type="InterPro" id="IPR050963">
    <property type="entry name" value="Sirohydro_Cobaltochel/CbiX"/>
</dbReference>
<keyword evidence="2" id="KW-0456">Lyase</keyword>
<dbReference type="Proteomes" id="UP000321379">
    <property type="component" value="Unassembled WGS sequence"/>
</dbReference>